<organism evidence="3 4">
    <name type="scientific">Ligilactobacillus salivarius</name>
    <dbReference type="NCBI Taxonomy" id="1624"/>
    <lineage>
        <taxon>Bacteria</taxon>
        <taxon>Bacillati</taxon>
        <taxon>Bacillota</taxon>
        <taxon>Bacilli</taxon>
        <taxon>Lactobacillales</taxon>
        <taxon>Lactobacillaceae</taxon>
        <taxon>Ligilactobacillus</taxon>
    </lineage>
</organism>
<dbReference type="GO" id="GO:0003796">
    <property type="term" value="F:lysozyme activity"/>
    <property type="evidence" value="ECO:0007669"/>
    <property type="project" value="InterPro"/>
</dbReference>
<dbReference type="SUPFAM" id="SSF51445">
    <property type="entry name" value="(Trans)glycosidases"/>
    <property type="match status" value="1"/>
</dbReference>
<feature type="domain" description="LysM" evidence="2">
    <location>
        <begin position="347"/>
        <end position="391"/>
    </location>
</feature>
<dbReference type="GO" id="GO:0016998">
    <property type="term" value="P:cell wall macromolecule catabolic process"/>
    <property type="evidence" value="ECO:0007669"/>
    <property type="project" value="InterPro"/>
</dbReference>
<dbReference type="Pfam" id="PF01183">
    <property type="entry name" value="Glyco_hydro_25"/>
    <property type="match status" value="1"/>
</dbReference>
<dbReference type="InterPro" id="IPR018392">
    <property type="entry name" value="LysM"/>
</dbReference>
<evidence type="ECO:0000313" key="3">
    <source>
        <dbReference type="EMBL" id="AIR11855.1"/>
    </source>
</evidence>
<comment type="similarity">
    <text evidence="1">Belongs to the glycosyl hydrolase 25 family.</text>
</comment>
<dbReference type="InterPro" id="IPR017853">
    <property type="entry name" value="GH"/>
</dbReference>
<evidence type="ECO:0000256" key="1">
    <source>
        <dbReference type="ARBA" id="ARBA00010646"/>
    </source>
</evidence>
<dbReference type="RefSeq" id="WP_052399097.1">
    <property type="nucleotide sequence ID" value="NZ_CP007649.1"/>
</dbReference>
<dbReference type="AlphaFoldDB" id="A0A089QGQ7"/>
<dbReference type="EMBL" id="CP007649">
    <property type="protein sequence ID" value="AIR11855.1"/>
    <property type="molecule type" value="Genomic_DNA"/>
</dbReference>
<dbReference type="GO" id="GO:0009253">
    <property type="term" value="P:peptidoglycan catabolic process"/>
    <property type="evidence" value="ECO:0007669"/>
    <property type="project" value="InterPro"/>
</dbReference>
<reference evidence="3 4" key="1">
    <citation type="journal article" date="2014" name="BMC Genomics">
        <title>Unusual genome complexity in Lactobacillus salivarius JCM1046.</title>
        <authorList>
            <person name="Raftis E.J."/>
            <person name="Forde B.M."/>
            <person name="Claesson M.J."/>
            <person name="O'Toole P.W."/>
        </authorList>
    </citation>
    <scope>NUCLEOTIDE SEQUENCE [LARGE SCALE GENOMIC DNA]</scope>
    <source>
        <strain evidence="3 4">JCM1046</strain>
        <plasmid evidence="3 4">pLMP1046</plasmid>
    </source>
</reference>
<protein>
    <submittedName>
        <fullName evidence="3">Autolysin/phage lysin</fullName>
    </submittedName>
</protein>
<name>A0A089QGQ7_9LACO</name>
<dbReference type="CDD" id="cd00118">
    <property type="entry name" value="LysM"/>
    <property type="match status" value="1"/>
</dbReference>
<dbReference type="SUPFAM" id="SSF54106">
    <property type="entry name" value="LysM domain"/>
    <property type="match status" value="1"/>
</dbReference>
<accession>A0A089QGQ7</accession>
<dbReference type="Pfam" id="PF01476">
    <property type="entry name" value="LysM"/>
    <property type="match status" value="1"/>
</dbReference>
<dbReference type="Gene3D" id="3.20.20.80">
    <property type="entry name" value="Glycosidases"/>
    <property type="match status" value="1"/>
</dbReference>
<gene>
    <name evidence="3" type="ORF">LSJ_4078</name>
</gene>
<dbReference type="Proteomes" id="UP000029488">
    <property type="component" value="Plasmid pLMP1046"/>
</dbReference>
<dbReference type="KEGG" id="lsj:LSJ_4078"/>
<dbReference type="InterPro" id="IPR036779">
    <property type="entry name" value="LysM_dom_sf"/>
</dbReference>
<dbReference type="InterPro" id="IPR002053">
    <property type="entry name" value="Glyco_hydro_25"/>
</dbReference>
<proteinExistence type="inferred from homology"/>
<keyword evidence="3" id="KW-0614">Plasmid</keyword>
<evidence type="ECO:0000313" key="4">
    <source>
        <dbReference type="Proteomes" id="UP000029488"/>
    </source>
</evidence>
<sequence>MANISYAIGNISFSEEFSLDFTGSGRWSWENNLKWLISDGPDYVDKVSKYQKNLISFLYQENEPIEIVFTDYEPGAEFIVDQAGTLNVIKNERGYYELSFNETSNQGYDFNDFNRIELEFEDGYILKGGESEIEEKLQEIYQEYRAKIKGNFEQFKKDCFNYIENSEDTKGVRACVIELTHGVHWVNLHELELKHACQHANMLYHFKHKADFKSKDEAIKEAWHFGEYLHNMNLSDETALVLDVSSMMIDDDTIENIKAFRSVIKEFGYKRTGLQFRTENLQTNFDNCDYGNLWAINYYACNAGIDGVGTWRFTNDWHGLNVKMSYDFLGYYTEILGNQGIQLDLSNTYVVRPGDTLWLVAYQHGISVEELLKINGLTYDSILRVGQKLQVA</sequence>
<dbReference type="PROSITE" id="PS51782">
    <property type="entry name" value="LYSM"/>
    <property type="match status" value="1"/>
</dbReference>
<dbReference type="SMART" id="SM00257">
    <property type="entry name" value="LysM"/>
    <property type="match status" value="1"/>
</dbReference>
<evidence type="ECO:0000259" key="2">
    <source>
        <dbReference type="PROSITE" id="PS51782"/>
    </source>
</evidence>
<geneLocation type="plasmid" evidence="3 4">
    <name>pLMP1046</name>
</geneLocation>
<dbReference type="Gene3D" id="3.10.350.10">
    <property type="entry name" value="LysM domain"/>
    <property type="match status" value="1"/>
</dbReference>